<evidence type="ECO:0000313" key="1">
    <source>
        <dbReference type="EMBL" id="RVU48995.1"/>
    </source>
</evidence>
<reference evidence="1 2" key="1">
    <citation type="submission" date="2019-01" db="EMBL/GenBank/DDBJ databases">
        <title>Lujinxingia litoralis gen. nov., sp. nov. and Lujinxingia sediminis gen. nov., sp. nov., new members in the order Bradymonadales, isolated from coastal sediment.</title>
        <authorList>
            <person name="Li C.-M."/>
        </authorList>
    </citation>
    <scope>NUCLEOTIDE SEQUENCE [LARGE SCALE GENOMIC DNA]</scope>
    <source>
        <strain evidence="1 2">SEH01</strain>
    </source>
</reference>
<protein>
    <recommendedName>
        <fullName evidence="3">Cupin domain-containing protein</fullName>
    </recommendedName>
</protein>
<evidence type="ECO:0000313" key="2">
    <source>
        <dbReference type="Proteomes" id="UP000282926"/>
    </source>
</evidence>
<accession>A0ABY0CZX6</accession>
<organism evidence="1 2">
    <name type="scientific">Lujinxingia sediminis</name>
    <dbReference type="NCBI Taxonomy" id="2480984"/>
    <lineage>
        <taxon>Bacteria</taxon>
        <taxon>Deltaproteobacteria</taxon>
        <taxon>Bradymonadales</taxon>
        <taxon>Lujinxingiaceae</taxon>
        <taxon>Lujinxingia</taxon>
    </lineage>
</organism>
<dbReference type="InterPro" id="IPR011051">
    <property type="entry name" value="RmlC_Cupin_sf"/>
</dbReference>
<keyword evidence="2" id="KW-1185">Reference proteome</keyword>
<dbReference type="CDD" id="cd02230">
    <property type="entry name" value="cupin_HP0902-like"/>
    <property type="match status" value="1"/>
</dbReference>
<name>A0ABY0CZX6_9DELT</name>
<dbReference type="Proteomes" id="UP000282926">
    <property type="component" value="Unassembled WGS sequence"/>
</dbReference>
<dbReference type="SUPFAM" id="SSF51182">
    <property type="entry name" value="RmlC-like cupins"/>
    <property type="match status" value="1"/>
</dbReference>
<dbReference type="Gene3D" id="2.60.120.10">
    <property type="entry name" value="Jelly Rolls"/>
    <property type="match status" value="1"/>
</dbReference>
<dbReference type="PANTHER" id="PTHR37694">
    <property type="entry name" value="SLR8022 PROTEIN"/>
    <property type="match status" value="1"/>
</dbReference>
<dbReference type="EMBL" id="SADD01000001">
    <property type="protein sequence ID" value="RVU48995.1"/>
    <property type="molecule type" value="Genomic_DNA"/>
</dbReference>
<gene>
    <name evidence="1" type="ORF">EA187_03675</name>
</gene>
<sequence length="105" mass="11527">MDLNTLATELRRDDRYQRKGQVARTIVHTPDLRVVLIALAREHTITEHHAGATVTVHCLSGRLRLRLPDRHVDLSAGNLLAMGANLSHDVSAVEDSVFVLTLGAS</sequence>
<evidence type="ECO:0008006" key="3">
    <source>
        <dbReference type="Google" id="ProtNLM"/>
    </source>
</evidence>
<dbReference type="InterPro" id="IPR014710">
    <property type="entry name" value="RmlC-like_jellyroll"/>
</dbReference>
<comment type="caution">
    <text evidence="1">The sequence shown here is derived from an EMBL/GenBank/DDBJ whole genome shotgun (WGS) entry which is preliminary data.</text>
</comment>
<proteinExistence type="predicted"/>
<dbReference type="PANTHER" id="PTHR37694:SF1">
    <property type="entry name" value="SLR8022 PROTEIN"/>
    <property type="match status" value="1"/>
</dbReference>